<accession>A0AA88YJD1</accession>
<reference evidence="3" key="1">
    <citation type="submission" date="2019-08" db="EMBL/GenBank/DDBJ databases">
        <title>The improved chromosome-level genome for the pearl oyster Pinctada fucata martensii using PacBio sequencing and Hi-C.</title>
        <authorList>
            <person name="Zheng Z."/>
        </authorList>
    </citation>
    <scope>NUCLEOTIDE SEQUENCE</scope>
    <source>
        <strain evidence="3">ZZ-2019</strain>
        <tissue evidence="3">Adductor muscle</tissue>
    </source>
</reference>
<sequence>MSPFSMSESVVRESPEQSGEIILPLSFINFDHQTGGLAAWRKRFTTKKWLLHEYTSNSNGVERLKINGKVTSYPNGSKVYSIKCKLNKKKKGFYNNIKYVAGLIMSWHRQSRDKKILIAGNYFTRINRYGIQSITWENRTAWKDYPVMQSAIDSHNALISFGPPDKVFSIGPTLIVNLPVTECDTMEGQFECEALGYPKYNNERRFLHSADYFTFPTEDNASFSRVSRFYVFYEPHNAGPRSVVYLLVGYLGNRALWAELYNFRTFPVLLRSIRDKSWNGYLSDGYLSFFGISLSLSRCDVLTGRFFFEAVVTHGKRESVVEGFYMVDDSLTKSTCSSQGSIAGEYLDENIPKSTQRVSITARPKSEVRKSTQTDSTDHTVLYVFIVLISVIIICIILILIRRRLKESKKSALEETKPILEESDDSEDGTSSTYYSGTYNDSGTDSESERSKDTDDLSIQMHRHNKNTNVNYCYYTPTLSDLPSVAKAENDLRYKDSTYFNGGLVKWRARMAEKKWARNIYSEGSKGVKYLKVTGNVTTYMDGSKVYSVQCHVDTSKEGYTSHINWVAGLLFSWHQTKDDVKKLIAGSFDIRQDTYGYQNIQWVPRTNFKNFPILQSSIDEHSAWLTLKRKTDFNKDKFVLNLPVNECEKITGVFECEIFGHPKKGGQYLHASDFFSFSDGDNSLDMKSSLSPSDSHIVNEKVKPMRLQYLYNSVRFSVHYAEIVVRVLAHSARPEGECTMCQNPDYYFGIVNT</sequence>
<gene>
    <name evidence="3" type="ORF">FSP39_021946</name>
</gene>
<evidence type="ECO:0000313" key="3">
    <source>
        <dbReference type="EMBL" id="KAK3100569.1"/>
    </source>
</evidence>
<evidence type="ECO:0000256" key="2">
    <source>
        <dbReference type="SAM" id="Phobius"/>
    </source>
</evidence>
<keyword evidence="4" id="KW-1185">Reference proteome</keyword>
<protein>
    <submittedName>
        <fullName evidence="3">Uncharacterized protein</fullName>
    </submittedName>
</protein>
<comment type="caution">
    <text evidence="3">The sequence shown here is derived from an EMBL/GenBank/DDBJ whole genome shotgun (WGS) entry which is preliminary data.</text>
</comment>
<feature type="transmembrane region" description="Helical" evidence="2">
    <location>
        <begin position="381"/>
        <end position="401"/>
    </location>
</feature>
<dbReference type="EMBL" id="VSWD01000006">
    <property type="protein sequence ID" value="KAK3100569.1"/>
    <property type="molecule type" value="Genomic_DNA"/>
</dbReference>
<proteinExistence type="predicted"/>
<name>A0AA88YJD1_PINIB</name>
<keyword evidence="2" id="KW-0472">Membrane</keyword>
<keyword evidence="2" id="KW-1133">Transmembrane helix</keyword>
<evidence type="ECO:0000313" key="4">
    <source>
        <dbReference type="Proteomes" id="UP001186944"/>
    </source>
</evidence>
<keyword evidence="2" id="KW-0812">Transmembrane</keyword>
<dbReference type="Proteomes" id="UP001186944">
    <property type="component" value="Unassembled WGS sequence"/>
</dbReference>
<organism evidence="3 4">
    <name type="scientific">Pinctada imbricata</name>
    <name type="common">Atlantic pearl-oyster</name>
    <name type="synonym">Pinctada martensii</name>
    <dbReference type="NCBI Taxonomy" id="66713"/>
    <lineage>
        <taxon>Eukaryota</taxon>
        <taxon>Metazoa</taxon>
        <taxon>Spiralia</taxon>
        <taxon>Lophotrochozoa</taxon>
        <taxon>Mollusca</taxon>
        <taxon>Bivalvia</taxon>
        <taxon>Autobranchia</taxon>
        <taxon>Pteriomorphia</taxon>
        <taxon>Pterioida</taxon>
        <taxon>Pterioidea</taxon>
        <taxon>Pteriidae</taxon>
        <taxon>Pinctada</taxon>
    </lineage>
</organism>
<feature type="region of interest" description="Disordered" evidence="1">
    <location>
        <begin position="412"/>
        <end position="456"/>
    </location>
</feature>
<evidence type="ECO:0000256" key="1">
    <source>
        <dbReference type="SAM" id="MobiDB-lite"/>
    </source>
</evidence>
<dbReference type="AlphaFoldDB" id="A0AA88YJD1"/>
<feature type="compositionally biased region" description="Low complexity" evidence="1">
    <location>
        <begin position="429"/>
        <end position="443"/>
    </location>
</feature>